<name>A0A0B7BNY5_9EUPU</name>
<evidence type="ECO:0000313" key="1">
    <source>
        <dbReference type="EMBL" id="CEK94988.1"/>
    </source>
</evidence>
<gene>
    <name evidence="2" type="primary">ORF204826</name>
    <name evidence="1" type="synonym">ORF204823</name>
    <name evidence="3" type="synonym">ORF204845</name>
    <name evidence="4" type="synonym">ORF204847</name>
    <name evidence="5" type="synonym">ORF204850</name>
</gene>
<dbReference type="EMBL" id="HACG01048128">
    <property type="protein sequence ID" value="CEK94993.1"/>
    <property type="molecule type" value="Transcribed_RNA"/>
</dbReference>
<dbReference type="EMBL" id="HACG01048124">
    <property type="protein sequence ID" value="CEK94989.1"/>
    <property type="molecule type" value="Transcribed_RNA"/>
</dbReference>
<evidence type="ECO:0000313" key="3">
    <source>
        <dbReference type="EMBL" id="CEK94992.1"/>
    </source>
</evidence>
<proteinExistence type="predicted"/>
<dbReference type="EMBL" id="HACG01048129">
    <property type="protein sequence ID" value="CEK94994.1"/>
    <property type="molecule type" value="Transcribed_RNA"/>
</dbReference>
<evidence type="ECO:0000313" key="2">
    <source>
        <dbReference type="EMBL" id="CEK94989.1"/>
    </source>
</evidence>
<sequence>MITKLQKVNYHVIVWRILQGATEIFSMKCVDNMICFMRYDFAVCLMSLEHE</sequence>
<reference evidence="2" key="1">
    <citation type="submission" date="2014-12" db="EMBL/GenBank/DDBJ databases">
        <title>Insight into the proteome of Arion vulgaris.</title>
        <authorList>
            <person name="Aradska J."/>
            <person name="Bulat T."/>
            <person name="Smidak R."/>
            <person name="Sarate P."/>
            <person name="Gangsoo J."/>
            <person name="Sialana F."/>
            <person name="Bilban M."/>
            <person name="Lubec G."/>
        </authorList>
    </citation>
    <scope>NUCLEOTIDE SEQUENCE</scope>
    <source>
        <tissue evidence="2">Skin</tissue>
    </source>
</reference>
<accession>A0A0B7BNY5</accession>
<dbReference type="AlphaFoldDB" id="A0A0B7BNY5"/>
<dbReference type="EMBL" id="HACG01048127">
    <property type="protein sequence ID" value="CEK94992.1"/>
    <property type="molecule type" value="Transcribed_RNA"/>
</dbReference>
<protein>
    <submittedName>
        <fullName evidence="2">Uncharacterized protein</fullName>
    </submittedName>
</protein>
<dbReference type="EMBL" id="HACG01048123">
    <property type="protein sequence ID" value="CEK94988.1"/>
    <property type="molecule type" value="Transcribed_RNA"/>
</dbReference>
<evidence type="ECO:0000313" key="5">
    <source>
        <dbReference type="EMBL" id="CEK94994.1"/>
    </source>
</evidence>
<organism evidence="2">
    <name type="scientific">Arion vulgaris</name>
    <dbReference type="NCBI Taxonomy" id="1028688"/>
    <lineage>
        <taxon>Eukaryota</taxon>
        <taxon>Metazoa</taxon>
        <taxon>Spiralia</taxon>
        <taxon>Lophotrochozoa</taxon>
        <taxon>Mollusca</taxon>
        <taxon>Gastropoda</taxon>
        <taxon>Heterobranchia</taxon>
        <taxon>Euthyneura</taxon>
        <taxon>Panpulmonata</taxon>
        <taxon>Eupulmonata</taxon>
        <taxon>Stylommatophora</taxon>
        <taxon>Helicina</taxon>
        <taxon>Arionoidea</taxon>
        <taxon>Arionidae</taxon>
        <taxon>Arion</taxon>
    </lineage>
</organism>
<evidence type="ECO:0000313" key="4">
    <source>
        <dbReference type="EMBL" id="CEK94993.1"/>
    </source>
</evidence>